<protein>
    <submittedName>
        <fullName evidence="2">Uncharacterized protein</fullName>
    </submittedName>
</protein>
<comment type="caution">
    <text evidence="2">The sequence shown here is derived from an EMBL/GenBank/DDBJ whole genome shotgun (WGS) entry which is preliminary data.</text>
</comment>
<keyword evidence="1" id="KW-0812">Transmembrane</keyword>
<dbReference type="EMBL" id="JACGWN010000006">
    <property type="protein sequence ID" value="KAL0445676.1"/>
    <property type="molecule type" value="Genomic_DNA"/>
</dbReference>
<sequence>MRIEGNERAITSNPRETIKENTPLIPVLNYFIIALIAFHASAKHVSRAQSAFQDRVTPSCSREEPPILFGQRLWPQLLIA</sequence>
<evidence type="ECO:0000256" key="1">
    <source>
        <dbReference type="SAM" id="Phobius"/>
    </source>
</evidence>
<reference evidence="2" key="2">
    <citation type="journal article" date="2024" name="Plant">
        <title>Genomic evolution and insights into agronomic trait innovations of Sesamum species.</title>
        <authorList>
            <person name="Miao H."/>
            <person name="Wang L."/>
            <person name="Qu L."/>
            <person name="Liu H."/>
            <person name="Sun Y."/>
            <person name="Le M."/>
            <person name="Wang Q."/>
            <person name="Wei S."/>
            <person name="Zheng Y."/>
            <person name="Lin W."/>
            <person name="Duan Y."/>
            <person name="Cao H."/>
            <person name="Xiong S."/>
            <person name="Wang X."/>
            <person name="Wei L."/>
            <person name="Li C."/>
            <person name="Ma Q."/>
            <person name="Ju M."/>
            <person name="Zhao R."/>
            <person name="Li G."/>
            <person name="Mu C."/>
            <person name="Tian Q."/>
            <person name="Mei H."/>
            <person name="Zhang T."/>
            <person name="Gao T."/>
            <person name="Zhang H."/>
        </authorList>
    </citation>
    <scope>NUCLEOTIDE SEQUENCE</scope>
    <source>
        <strain evidence="2">KEN1</strain>
    </source>
</reference>
<feature type="transmembrane region" description="Helical" evidence="1">
    <location>
        <begin position="24"/>
        <end position="42"/>
    </location>
</feature>
<accession>A0AAW2X0N9</accession>
<proteinExistence type="predicted"/>
<organism evidence="2">
    <name type="scientific">Sesamum latifolium</name>
    <dbReference type="NCBI Taxonomy" id="2727402"/>
    <lineage>
        <taxon>Eukaryota</taxon>
        <taxon>Viridiplantae</taxon>
        <taxon>Streptophyta</taxon>
        <taxon>Embryophyta</taxon>
        <taxon>Tracheophyta</taxon>
        <taxon>Spermatophyta</taxon>
        <taxon>Magnoliopsida</taxon>
        <taxon>eudicotyledons</taxon>
        <taxon>Gunneridae</taxon>
        <taxon>Pentapetalae</taxon>
        <taxon>asterids</taxon>
        <taxon>lamiids</taxon>
        <taxon>Lamiales</taxon>
        <taxon>Pedaliaceae</taxon>
        <taxon>Sesamum</taxon>
    </lineage>
</organism>
<evidence type="ECO:0000313" key="2">
    <source>
        <dbReference type="EMBL" id="KAL0445676.1"/>
    </source>
</evidence>
<name>A0AAW2X0N9_9LAMI</name>
<reference evidence="2" key="1">
    <citation type="submission" date="2020-06" db="EMBL/GenBank/DDBJ databases">
        <authorList>
            <person name="Li T."/>
            <person name="Hu X."/>
            <person name="Zhang T."/>
            <person name="Song X."/>
            <person name="Zhang H."/>
            <person name="Dai N."/>
            <person name="Sheng W."/>
            <person name="Hou X."/>
            <person name="Wei L."/>
        </authorList>
    </citation>
    <scope>NUCLEOTIDE SEQUENCE</scope>
    <source>
        <strain evidence="2">KEN1</strain>
        <tissue evidence="2">Leaf</tissue>
    </source>
</reference>
<gene>
    <name evidence="2" type="ORF">Slati_1695500</name>
</gene>
<dbReference type="AlphaFoldDB" id="A0AAW2X0N9"/>
<keyword evidence="1" id="KW-0472">Membrane</keyword>
<keyword evidence="1" id="KW-1133">Transmembrane helix</keyword>